<evidence type="ECO:0000259" key="2">
    <source>
        <dbReference type="PROSITE" id="PS50835"/>
    </source>
</evidence>
<gene>
    <name evidence="3" type="ORF">GSLYS_00009401001</name>
</gene>
<dbReference type="InterPro" id="IPR003599">
    <property type="entry name" value="Ig_sub"/>
</dbReference>
<dbReference type="InterPro" id="IPR036179">
    <property type="entry name" value="Ig-like_dom_sf"/>
</dbReference>
<dbReference type="Gene3D" id="2.60.40.10">
    <property type="entry name" value="Immunoglobulins"/>
    <property type="match status" value="2"/>
</dbReference>
<dbReference type="PROSITE" id="PS50835">
    <property type="entry name" value="IG_LIKE"/>
    <property type="match status" value="4"/>
</dbReference>
<protein>
    <recommendedName>
        <fullName evidence="2">Ig-like domain-containing protein</fullName>
    </recommendedName>
</protein>
<feature type="domain" description="Ig-like" evidence="2">
    <location>
        <begin position="244"/>
        <end position="337"/>
    </location>
</feature>
<evidence type="ECO:0000313" key="4">
    <source>
        <dbReference type="Proteomes" id="UP001497497"/>
    </source>
</evidence>
<organism evidence="3 4">
    <name type="scientific">Lymnaea stagnalis</name>
    <name type="common">Great pond snail</name>
    <name type="synonym">Helix stagnalis</name>
    <dbReference type="NCBI Taxonomy" id="6523"/>
    <lineage>
        <taxon>Eukaryota</taxon>
        <taxon>Metazoa</taxon>
        <taxon>Spiralia</taxon>
        <taxon>Lophotrochozoa</taxon>
        <taxon>Mollusca</taxon>
        <taxon>Gastropoda</taxon>
        <taxon>Heterobranchia</taxon>
        <taxon>Euthyneura</taxon>
        <taxon>Panpulmonata</taxon>
        <taxon>Hygrophila</taxon>
        <taxon>Lymnaeoidea</taxon>
        <taxon>Lymnaeidae</taxon>
        <taxon>Lymnaea</taxon>
    </lineage>
</organism>
<dbReference type="SUPFAM" id="SSF48726">
    <property type="entry name" value="Immunoglobulin"/>
    <property type="match status" value="2"/>
</dbReference>
<dbReference type="Proteomes" id="UP001497497">
    <property type="component" value="Unassembled WGS sequence"/>
</dbReference>
<proteinExistence type="predicted"/>
<comment type="caution">
    <text evidence="3">The sequence shown here is derived from an EMBL/GenBank/DDBJ whole genome shotgun (WGS) entry which is preliminary data.</text>
</comment>
<sequence length="653" mass="69053">MSRVILTIFLVLRATQLNVEGATCGPTTSLTCQKTDKTLGTCINGTCQCETGYFPIRSGCGQKLDKPTAQWEQGRTNEVLEGKSAVLRCSSVEGATVYEWFKNGTSLATGQTYTITSAKSTLVGNFSCKAKLTNADSYLDSDGSDEIEIKLLAISGAVSSSKPVAVVPTRYIFNNKAVSLTCTNVPMGYDVSTNVVFEDTSTPAKTISSPVNVNSSNAGSNVTCRLTDTTVSYTAPKSDAVPLPEIVSDIVNVTITGGPARTTVYSSQATVSLTCQTVPDVQYINGAVIFIWQDHGQQVEGQTSKVLVVPKLETTHVITCSVIIKTLSSSTNDVTIVMNDTYLAAPVILASNLAPFAGSRAVLTCGDVTPGAATYGWTKGGVPIVRQFDRTIQLDNFVAADAGVYTCTVTKDGFSVTSDPVTLTLSTGLSTPVITRNDTAKTFGELGDYQLICNTVSYTVGMAFVWKKCTTVLGETSRIYQITRATREADQSLYMCQAHFNSIQSALSAPYEVIISAAGLLCATSTDCPGAPAYTGACDSTTNRCTCSKNYKAVGNVCEAIPSTTTTTTTTITTTLATTTNYAASTTLPGRVCSLDSDCPTSAAYTGRCNATTHRCPCATNYLLKGEECKSGSGETAYSLIFIMLNIGLSRLF</sequence>
<dbReference type="SMART" id="SM00409">
    <property type="entry name" value="IG"/>
    <property type="match status" value="3"/>
</dbReference>
<accession>A0AAV2HN04</accession>
<keyword evidence="1" id="KW-0732">Signal</keyword>
<dbReference type="InterPro" id="IPR003598">
    <property type="entry name" value="Ig_sub2"/>
</dbReference>
<dbReference type="EMBL" id="CAXITT010000202">
    <property type="protein sequence ID" value="CAL1535441.1"/>
    <property type="molecule type" value="Genomic_DNA"/>
</dbReference>
<reference evidence="3 4" key="1">
    <citation type="submission" date="2024-04" db="EMBL/GenBank/DDBJ databases">
        <authorList>
            <consortium name="Genoscope - CEA"/>
            <person name="William W."/>
        </authorList>
    </citation>
    <scope>NUCLEOTIDE SEQUENCE [LARGE SCALE GENOMIC DNA]</scope>
</reference>
<keyword evidence="4" id="KW-1185">Reference proteome</keyword>
<evidence type="ECO:0000313" key="3">
    <source>
        <dbReference type="EMBL" id="CAL1535441.1"/>
    </source>
</evidence>
<feature type="domain" description="Ig-like" evidence="2">
    <location>
        <begin position="67"/>
        <end position="140"/>
    </location>
</feature>
<dbReference type="AlphaFoldDB" id="A0AAV2HN04"/>
<feature type="signal peptide" evidence="1">
    <location>
        <begin position="1"/>
        <end position="21"/>
    </location>
</feature>
<dbReference type="SMART" id="SM00408">
    <property type="entry name" value="IGc2"/>
    <property type="match status" value="2"/>
</dbReference>
<dbReference type="InterPro" id="IPR007110">
    <property type="entry name" value="Ig-like_dom"/>
</dbReference>
<feature type="domain" description="Ig-like" evidence="2">
    <location>
        <begin position="346"/>
        <end position="424"/>
    </location>
</feature>
<dbReference type="PANTHER" id="PTHR46013">
    <property type="entry name" value="VASCULAR CELL ADHESION MOLECULE 1"/>
    <property type="match status" value="1"/>
</dbReference>
<dbReference type="Pfam" id="PF13895">
    <property type="entry name" value="Ig_2"/>
    <property type="match status" value="1"/>
</dbReference>
<feature type="domain" description="Ig-like" evidence="2">
    <location>
        <begin position="432"/>
        <end position="508"/>
    </location>
</feature>
<evidence type="ECO:0000256" key="1">
    <source>
        <dbReference type="SAM" id="SignalP"/>
    </source>
</evidence>
<name>A0AAV2HN04_LYMST</name>
<dbReference type="InterPro" id="IPR013783">
    <property type="entry name" value="Ig-like_fold"/>
</dbReference>
<dbReference type="PANTHER" id="PTHR46013:SF4">
    <property type="entry name" value="B-CELL RECEPTOR CD22-RELATED"/>
    <property type="match status" value="1"/>
</dbReference>
<feature type="chain" id="PRO_5043393660" description="Ig-like domain-containing protein" evidence="1">
    <location>
        <begin position="22"/>
        <end position="653"/>
    </location>
</feature>